<keyword evidence="2" id="KW-0597">Phosphoprotein</keyword>
<dbReference type="RefSeq" id="XP_638592.1">
    <property type="nucleotide sequence ID" value="XM_633500.1"/>
</dbReference>
<accession>Q54PR2</accession>
<dbReference type="InterPro" id="IPR014043">
    <property type="entry name" value="Acyl_transferase_dom"/>
</dbReference>
<evidence type="ECO:0000313" key="5">
    <source>
        <dbReference type="EMBL" id="EAL65275.1"/>
    </source>
</evidence>
<dbReference type="PaxDb" id="44689-DDB0218601"/>
<dbReference type="GeneID" id="8624563"/>
<dbReference type="SMR" id="Q54PR2"/>
<proteinExistence type="predicted"/>
<dbReference type="OMA" id="VIVARDW"/>
<evidence type="ECO:0000256" key="1">
    <source>
        <dbReference type="ARBA" id="ARBA00022450"/>
    </source>
</evidence>
<dbReference type="PANTHER" id="PTHR45681:SF6">
    <property type="entry name" value="POLYKETIDE SYNTHASE 37"/>
    <property type="match status" value="1"/>
</dbReference>
<protein>
    <recommendedName>
        <fullName evidence="4">Malonyl-CoA:ACP transacylase (MAT) domain-containing protein</fullName>
    </recommendedName>
</protein>
<keyword evidence="3" id="KW-0808">Transferase</keyword>
<comment type="caution">
    <text evidence="5">The sequence shown here is derived from an EMBL/GenBank/DDBJ whole genome shotgun (WGS) entry which is preliminary data.</text>
</comment>
<dbReference type="FunCoup" id="Q54PR2">
    <property type="interactions" value="2"/>
</dbReference>
<dbReference type="HOGENOM" id="CLU_048819_0_0_1"/>
<name>Q54PR2_DICDI</name>
<reference evidence="5 6" key="1">
    <citation type="journal article" date="2005" name="Nature">
        <title>The genome of the social amoeba Dictyostelium discoideum.</title>
        <authorList>
            <consortium name="The Dictyostelium discoideum Sequencing Consortium"/>
            <person name="Eichinger L."/>
            <person name="Pachebat J.A."/>
            <person name="Glockner G."/>
            <person name="Rajandream M.A."/>
            <person name="Sucgang R."/>
            <person name="Berriman M."/>
            <person name="Song J."/>
            <person name="Olsen R."/>
            <person name="Szafranski K."/>
            <person name="Xu Q."/>
            <person name="Tunggal B."/>
            <person name="Kummerfeld S."/>
            <person name="Madera M."/>
            <person name="Konfortov B.A."/>
            <person name="Rivero F."/>
            <person name="Bankier A.T."/>
            <person name="Lehmann R."/>
            <person name="Hamlin N."/>
            <person name="Davies R."/>
            <person name="Gaudet P."/>
            <person name="Fey P."/>
            <person name="Pilcher K."/>
            <person name="Chen G."/>
            <person name="Saunders D."/>
            <person name="Sodergren E."/>
            <person name="Davis P."/>
            <person name="Kerhornou A."/>
            <person name="Nie X."/>
            <person name="Hall N."/>
            <person name="Anjard C."/>
            <person name="Hemphill L."/>
            <person name="Bason N."/>
            <person name="Farbrother P."/>
            <person name="Desany B."/>
            <person name="Just E."/>
            <person name="Morio T."/>
            <person name="Rost R."/>
            <person name="Churcher C."/>
            <person name="Cooper J."/>
            <person name="Haydock S."/>
            <person name="van Driessche N."/>
            <person name="Cronin A."/>
            <person name="Goodhead I."/>
            <person name="Muzny D."/>
            <person name="Mourier T."/>
            <person name="Pain A."/>
            <person name="Lu M."/>
            <person name="Harper D."/>
            <person name="Lindsay R."/>
            <person name="Hauser H."/>
            <person name="James K."/>
            <person name="Quiles M."/>
            <person name="Madan Babu M."/>
            <person name="Saito T."/>
            <person name="Buchrieser C."/>
            <person name="Wardroper A."/>
            <person name="Felder M."/>
            <person name="Thangavelu M."/>
            <person name="Johnson D."/>
            <person name="Knights A."/>
            <person name="Loulseged H."/>
            <person name="Mungall K."/>
            <person name="Oliver K."/>
            <person name="Price C."/>
            <person name="Quail M.A."/>
            <person name="Urushihara H."/>
            <person name="Hernandez J."/>
            <person name="Rabbinowitsch E."/>
            <person name="Steffen D."/>
            <person name="Sanders M."/>
            <person name="Ma J."/>
            <person name="Kohara Y."/>
            <person name="Sharp S."/>
            <person name="Simmonds M."/>
            <person name="Spiegler S."/>
            <person name="Tivey A."/>
            <person name="Sugano S."/>
            <person name="White B."/>
            <person name="Walker D."/>
            <person name="Woodward J."/>
            <person name="Winckler T."/>
            <person name="Tanaka Y."/>
            <person name="Shaulsky G."/>
            <person name="Schleicher M."/>
            <person name="Weinstock G."/>
            <person name="Rosenthal A."/>
            <person name="Cox E.C."/>
            <person name="Chisholm R.L."/>
            <person name="Gibbs R."/>
            <person name="Loomis W.F."/>
            <person name="Platzer M."/>
            <person name="Kay R.R."/>
            <person name="Williams J."/>
            <person name="Dear P.H."/>
            <person name="Noegel A.A."/>
            <person name="Barrell B."/>
            <person name="Kuspa A."/>
        </authorList>
    </citation>
    <scope>NUCLEOTIDE SEQUENCE [LARGE SCALE GENOMIC DNA]</scope>
    <source>
        <strain evidence="5 6">AX4</strain>
    </source>
</reference>
<dbReference type="VEuPathDB" id="AmoebaDB:DDB_G0284453"/>
<dbReference type="Proteomes" id="UP000002195">
    <property type="component" value="Unassembled WGS sequence"/>
</dbReference>
<dbReference type="STRING" id="44689.Q54PR2"/>
<dbReference type="PhylomeDB" id="Q54PR2"/>
<dbReference type="Pfam" id="PF00698">
    <property type="entry name" value="Acyl_transf_1"/>
    <property type="match status" value="1"/>
</dbReference>
<evidence type="ECO:0000256" key="3">
    <source>
        <dbReference type="ARBA" id="ARBA00022679"/>
    </source>
</evidence>
<evidence type="ECO:0000313" key="6">
    <source>
        <dbReference type="Proteomes" id="UP000002195"/>
    </source>
</evidence>
<dbReference type="InterPro" id="IPR016035">
    <property type="entry name" value="Acyl_Trfase/lysoPLipase"/>
</dbReference>
<keyword evidence="1" id="KW-0596">Phosphopantetheine</keyword>
<dbReference type="SUPFAM" id="SSF52151">
    <property type="entry name" value="FabD/lysophospholipase-like"/>
    <property type="match status" value="1"/>
</dbReference>
<gene>
    <name evidence="5" type="ORF">DDB_G0284453</name>
</gene>
<dbReference type="InterPro" id="IPR050444">
    <property type="entry name" value="Polyketide_Synthase"/>
</dbReference>
<dbReference type="GO" id="GO:0016740">
    <property type="term" value="F:transferase activity"/>
    <property type="evidence" value="ECO:0007669"/>
    <property type="project" value="UniProtKB-KW"/>
</dbReference>
<sequence>MNSYDNSSIVFIFCGQATLWKTMALELYSGNRIFRESMDRIDNYLKINYFDGESMLNKLRSLGDDESPNKDQYLTHSVLFMFQVSLFELYKSEGVNPSFIYGVSCGEMASLYCSGALTLKSACDLIMDRAKLLDVVLKKCPKGFSFFGSIGCDDFIKNYSKKYPDVEIGGRHTDSFTLFGTCNSEQFEQVFKELNENGIQTKRLNTQIPFHTSVIDCVKEDALKIKDIEFNEFSFKIPTYTSSNGKIYNENNPFNIFRSIRDCLCTKVAIEDILRTLESNGKEKVIFVELSPHPISSPYMFEIVKTFKSTIFTTTSNIENNPNVIALSSLNKNNNDNIHFNEILEILKRNL</sequence>
<dbReference type="EMBL" id="AAFI02000064">
    <property type="protein sequence ID" value="EAL65275.1"/>
    <property type="molecule type" value="Genomic_DNA"/>
</dbReference>
<dbReference type="dictyBase" id="DDB_G0284453"/>
<feature type="domain" description="Malonyl-CoA:ACP transacylase (MAT)" evidence="4">
    <location>
        <begin position="12"/>
        <end position="334"/>
    </location>
</feature>
<dbReference type="AlphaFoldDB" id="Q54PR2"/>
<evidence type="ECO:0000259" key="4">
    <source>
        <dbReference type="SMART" id="SM00827"/>
    </source>
</evidence>
<dbReference type="Gene3D" id="3.40.366.10">
    <property type="entry name" value="Malonyl-Coenzyme A Acyl Carrier Protein, domain 2"/>
    <property type="match status" value="1"/>
</dbReference>
<dbReference type="SMART" id="SM00827">
    <property type="entry name" value="PKS_AT"/>
    <property type="match status" value="1"/>
</dbReference>
<evidence type="ECO:0000256" key="2">
    <source>
        <dbReference type="ARBA" id="ARBA00022553"/>
    </source>
</evidence>
<dbReference type="PANTHER" id="PTHR45681">
    <property type="entry name" value="POLYKETIDE SYNTHASE 44-RELATED"/>
    <property type="match status" value="1"/>
</dbReference>
<dbReference type="InterPro" id="IPR001227">
    <property type="entry name" value="Ac_transferase_dom_sf"/>
</dbReference>
<organism evidence="5 6">
    <name type="scientific">Dictyostelium discoideum</name>
    <name type="common">Social amoeba</name>
    <dbReference type="NCBI Taxonomy" id="44689"/>
    <lineage>
        <taxon>Eukaryota</taxon>
        <taxon>Amoebozoa</taxon>
        <taxon>Evosea</taxon>
        <taxon>Eumycetozoa</taxon>
        <taxon>Dictyostelia</taxon>
        <taxon>Dictyosteliales</taxon>
        <taxon>Dictyosteliaceae</taxon>
        <taxon>Dictyostelium</taxon>
    </lineage>
</organism>
<keyword evidence="6" id="KW-1185">Reference proteome</keyword>
<dbReference type="KEGG" id="ddi:DDB_G0284453"/>
<dbReference type="InParanoid" id="Q54PR2"/>